<sequence length="349" mass="36445">MTTLTAEPRPDSLVSRLDLADPGLTARLHRGLAAAESRLRETASDVPSALVADWSRYLIEAGGKRLRPLLVLLAAEFGTAARGTGGPAAGRIPAAAALVELVHVASLHHDDVMDGARSRHGVPSAPARWGNRTAVLLGDRLLVKAGQLAADLGEGAIRLQGEAAERLVRGQLRELTGPEAGESPLTHHFAVIADKTASLLSLAVRLGAEVTGAPEPAVRALAEYGEQLGIVFQLSDDLLDFASEPQDSGKDAALDLAVGVRTLPVLLALSEDGPRAAELRGLLEAGPLADDRDRRRAAELMRNSSAEARARELLHACATDARDALAALPDVPARAALAALVGLVEHRSA</sequence>
<keyword evidence="8" id="KW-1185">Reference proteome</keyword>
<proteinExistence type="inferred from homology"/>
<evidence type="ECO:0000256" key="3">
    <source>
        <dbReference type="ARBA" id="ARBA00022679"/>
    </source>
</evidence>
<comment type="cofactor">
    <cofactor evidence="1">
        <name>Mg(2+)</name>
        <dbReference type="ChEBI" id="CHEBI:18420"/>
    </cofactor>
</comment>
<accession>A0ABW1ET31</accession>
<protein>
    <submittedName>
        <fullName evidence="7">Polyprenyl synthetase family protein</fullName>
        <ecNumber evidence="7">2.5.1.-</ecNumber>
    </submittedName>
</protein>
<dbReference type="EC" id="2.5.1.-" evidence="7"/>
<dbReference type="InterPro" id="IPR000092">
    <property type="entry name" value="Polyprenyl_synt"/>
</dbReference>
<gene>
    <name evidence="7" type="ORF">ACFP0N_08035</name>
</gene>
<dbReference type="GO" id="GO:0016740">
    <property type="term" value="F:transferase activity"/>
    <property type="evidence" value="ECO:0007669"/>
    <property type="project" value="UniProtKB-KW"/>
</dbReference>
<dbReference type="PANTHER" id="PTHR12001:SF69">
    <property type="entry name" value="ALL TRANS-POLYPRENYL-DIPHOSPHATE SYNTHASE PDSS1"/>
    <property type="match status" value="1"/>
</dbReference>
<comment type="caution">
    <text evidence="7">The sequence shown here is derived from an EMBL/GenBank/DDBJ whole genome shotgun (WGS) entry which is preliminary data.</text>
</comment>
<keyword evidence="3 6" id="KW-0808">Transferase</keyword>
<dbReference type="PANTHER" id="PTHR12001">
    <property type="entry name" value="GERANYLGERANYL PYROPHOSPHATE SYNTHASE"/>
    <property type="match status" value="1"/>
</dbReference>
<dbReference type="Gene3D" id="1.10.600.10">
    <property type="entry name" value="Farnesyl Diphosphate Synthase"/>
    <property type="match status" value="1"/>
</dbReference>
<evidence type="ECO:0000256" key="6">
    <source>
        <dbReference type="RuleBase" id="RU004466"/>
    </source>
</evidence>
<dbReference type="InterPro" id="IPR008949">
    <property type="entry name" value="Isoprenoid_synthase_dom_sf"/>
</dbReference>
<evidence type="ECO:0000256" key="4">
    <source>
        <dbReference type="ARBA" id="ARBA00022723"/>
    </source>
</evidence>
<dbReference type="PROSITE" id="PS00444">
    <property type="entry name" value="POLYPRENYL_SYNTHASE_2"/>
    <property type="match status" value="1"/>
</dbReference>
<dbReference type="InterPro" id="IPR033749">
    <property type="entry name" value="Polyprenyl_synt_CS"/>
</dbReference>
<evidence type="ECO:0000313" key="7">
    <source>
        <dbReference type="EMBL" id="MFC5884921.1"/>
    </source>
</evidence>
<dbReference type="RefSeq" id="WP_313762790.1">
    <property type="nucleotide sequence ID" value="NZ_BAAAVH010000039.1"/>
</dbReference>
<dbReference type="Pfam" id="PF00348">
    <property type="entry name" value="polyprenyl_synt"/>
    <property type="match status" value="1"/>
</dbReference>
<dbReference type="SUPFAM" id="SSF48576">
    <property type="entry name" value="Terpenoid synthases"/>
    <property type="match status" value="1"/>
</dbReference>
<evidence type="ECO:0000256" key="2">
    <source>
        <dbReference type="ARBA" id="ARBA00006706"/>
    </source>
</evidence>
<evidence type="ECO:0000256" key="1">
    <source>
        <dbReference type="ARBA" id="ARBA00001946"/>
    </source>
</evidence>
<dbReference type="CDD" id="cd00685">
    <property type="entry name" value="Trans_IPPS_HT"/>
    <property type="match status" value="1"/>
</dbReference>
<evidence type="ECO:0000313" key="8">
    <source>
        <dbReference type="Proteomes" id="UP001596067"/>
    </source>
</evidence>
<comment type="similarity">
    <text evidence="2 6">Belongs to the FPP/GGPP synthase family.</text>
</comment>
<name>A0ABW1ET31_9ACTN</name>
<organism evidence="7 8">
    <name type="scientific">Kitasatospora aburaviensis</name>
    <dbReference type="NCBI Taxonomy" id="67265"/>
    <lineage>
        <taxon>Bacteria</taxon>
        <taxon>Bacillati</taxon>
        <taxon>Actinomycetota</taxon>
        <taxon>Actinomycetes</taxon>
        <taxon>Kitasatosporales</taxon>
        <taxon>Streptomycetaceae</taxon>
        <taxon>Kitasatospora</taxon>
    </lineage>
</organism>
<dbReference type="Proteomes" id="UP001596067">
    <property type="component" value="Unassembled WGS sequence"/>
</dbReference>
<reference evidence="8" key="1">
    <citation type="journal article" date="2019" name="Int. J. Syst. Evol. Microbiol.">
        <title>The Global Catalogue of Microorganisms (GCM) 10K type strain sequencing project: providing services to taxonomists for standard genome sequencing and annotation.</title>
        <authorList>
            <consortium name="The Broad Institute Genomics Platform"/>
            <consortium name="The Broad Institute Genome Sequencing Center for Infectious Disease"/>
            <person name="Wu L."/>
            <person name="Ma J."/>
        </authorList>
    </citation>
    <scope>NUCLEOTIDE SEQUENCE [LARGE SCALE GENOMIC DNA]</scope>
    <source>
        <strain evidence="8">CGMCC 4.1469</strain>
    </source>
</reference>
<dbReference type="SFLD" id="SFLDS00005">
    <property type="entry name" value="Isoprenoid_Synthase_Type_I"/>
    <property type="match status" value="1"/>
</dbReference>
<dbReference type="EMBL" id="JBHSOD010000007">
    <property type="protein sequence ID" value="MFC5884921.1"/>
    <property type="molecule type" value="Genomic_DNA"/>
</dbReference>
<keyword evidence="5" id="KW-0460">Magnesium</keyword>
<keyword evidence="4" id="KW-0479">Metal-binding</keyword>
<evidence type="ECO:0000256" key="5">
    <source>
        <dbReference type="ARBA" id="ARBA00022842"/>
    </source>
</evidence>